<dbReference type="NCBIfam" id="TIGR00608">
    <property type="entry name" value="radc"/>
    <property type="match status" value="1"/>
</dbReference>
<dbReference type="RefSeq" id="WP_186968814.1">
    <property type="nucleotide sequence ID" value="NZ_JACOPK010000001.1"/>
</dbReference>
<organism evidence="9 10">
    <name type="scientific">Agathobaculum hominis</name>
    <dbReference type="NCBI Taxonomy" id="2763014"/>
    <lineage>
        <taxon>Bacteria</taxon>
        <taxon>Bacillati</taxon>
        <taxon>Bacillota</taxon>
        <taxon>Clostridia</taxon>
        <taxon>Eubacteriales</taxon>
        <taxon>Butyricicoccaceae</taxon>
        <taxon>Agathobaculum</taxon>
    </lineage>
</organism>
<name>A0ABR7GJR7_9FIRM</name>
<feature type="domain" description="MPN" evidence="8">
    <location>
        <begin position="106"/>
        <end position="228"/>
    </location>
</feature>
<protein>
    <submittedName>
        <fullName evidence="9">DNA repair protein RadC</fullName>
    </submittedName>
</protein>
<dbReference type="PANTHER" id="PTHR30471:SF3">
    <property type="entry name" value="UPF0758 PROTEIN YEES-RELATED"/>
    <property type="match status" value="1"/>
</dbReference>
<dbReference type="Gene3D" id="3.40.140.10">
    <property type="entry name" value="Cytidine Deaminase, domain 2"/>
    <property type="match status" value="1"/>
</dbReference>
<evidence type="ECO:0000259" key="8">
    <source>
        <dbReference type="PROSITE" id="PS50249"/>
    </source>
</evidence>
<sequence>MEGNPHQGHRRRMLDKFGRFGVDAFADHELLEVLLYYTIRQGDTNPVAHALMQHFGSLHAVLEATADQLCEVEGVGPRTAEYLSLISASMRRYQTDRNRARNSVVRLNDPDKIGAFFVPRFAALHTESLCVAYVDSSCRLIRCDDQSRGSTSKVLLDPVAIPRSAVMCNAAGVVLAHNHPNGEARPSREDISATQMLVARLAPLDIALVDHCIVAQDSYYSMARGGELHLMMHGRRG</sequence>
<keyword evidence="10" id="KW-1185">Reference proteome</keyword>
<comment type="caution">
    <text evidence="9">The sequence shown here is derived from an EMBL/GenBank/DDBJ whole genome shotgun (WGS) entry which is preliminary data.</text>
</comment>
<dbReference type="PANTHER" id="PTHR30471">
    <property type="entry name" value="DNA REPAIR PROTEIN RADC"/>
    <property type="match status" value="1"/>
</dbReference>
<evidence type="ECO:0000256" key="6">
    <source>
        <dbReference type="ARBA" id="ARBA00023049"/>
    </source>
</evidence>
<dbReference type="Pfam" id="PF20582">
    <property type="entry name" value="UPF0758_N"/>
    <property type="match status" value="1"/>
</dbReference>
<keyword evidence="3" id="KW-0479">Metal-binding</keyword>
<evidence type="ECO:0000313" key="9">
    <source>
        <dbReference type="EMBL" id="MBC5694518.1"/>
    </source>
</evidence>
<keyword evidence="4" id="KW-0378">Hydrolase</keyword>
<comment type="similarity">
    <text evidence="1 7">Belongs to the UPF0758 family.</text>
</comment>
<keyword evidence="2" id="KW-0645">Protease</keyword>
<evidence type="ECO:0000256" key="2">
    <source>
        <dbReference type="ARBA" id="ARBA00022670"/>
    </source>
</evidence>
<reference evidence="9 10" key="1">
    <citation type="submission" date="2020-08" db="EMBL/GenBank/DDBJ databases">
        <title>Genome public.</title>
        <authorList>
            <person name="Liu C."/>
            <person name="Sun Q."/>
        </authorList>
    </citation>
    <scope>NUCLEOTIDE SEQUENCE [LARGE SCALE GENOMIC DNA]</scope>
    <source>
        <strain evidence="9 10">M2</strain>
    </source>
</reference>
<evidence type="ECO:0000256" key="1">
    <source>
        <dbReference type="ARBA" id="ARBA00010243"/>
    </source>
</evidence>
<proteinExistence type="inferred from homology"/>
<evidence type="ECO:0000256" key="4">
    <source>
        <dbReference type="ARBA" id="ARBA00022801"/>
    </source>
</evidence>
<dbReference type="InterPro" id="IPR046778">
    <property type="entry name" value="UPF0758_N"/>
</dbReference>
<dbReference type="CDD" id="cd08071">
    <property type="entry name" value="MPN_DUF2466"/>
    <property type="match status" value="1"/>
</dbReference>
<dbReference type="Gene3D" id="1.10.150.20">
    <property type="entry name" value="5' to 3' exonuclease, C-terminal subdomain"/>
    <property type="match status" value="1"/>
</dbReference>
<dbReference type="Proteomes" id="UP000641741">
    <property type="component" value="Unassembled WGS sequence"/>
</dbReference>
<evidence type="ECO:0000256" key="7">
    <source>
        <dbReference type="RuleBase" id="RU003797"/>
    </source>
</evidence>
<dbReference type="InterPro" id="IPR025657">
    <property type="entry name" value="RadC_JAB"/>
</dbReference>
<evidence type="ECO:0000256" key="3">
    <source>
        <dbReference type="ARBA" id="ARBA00022723"/>
    </source>
</evidence>
<dbReference type="PROSITE" id="PS50249">
    <property type="entry name" value="MPN"/>
    <property type="match status" value="1"/>
</dbReference>
<evidence type="ECO:0000256" key="5">
    <source>
        <dbReference type="ARBA" id="ARBA00022833"/>
    </source>
</evidence>
<accession>A0ABR7GJR7</accession>
<dbReference type="InterPro" id="IPR037518">
    <property type="entry name" value="MPN"/>
</dbReference>
<keyword evidence="6" id="KW-0482">Metalloprotease</keyword>
<evidence type="ECO:0000313" key="10">
    <source>
        <dbReference type="Proteomes" id="UP000641741"/>
    </source>
</evidence>
<gene>
    <name evidence="9" type="primary">radC</name>
    <name evidence="9" type="ORF">H8S02_00905</name>
</gene>
<keyword evidence="5" id="KW-0862">Zinc</keyword>
<dbReference type="EMBL" id="JACOPK010000001">
    <property type="protein sequence ID" value="MBC5694518.1"/>
    <property type="molecule type" value="Genomic_DNA"/>
</dbReference>
<dbReference type="InterPro" id="IPR010994">
    <property type="entry name" value="RuvA_2-like"/>
</dbReference>
<dbReference type="SUPFAM" id="SSF47781">
    <property type="entry name" value="RuvA domain 2-like"/>
    <property type="match status" value="1"/>
</dbReference>
<dbReference type="Pfam" id="PF04002">
    <property type="entry name" value="RadC"/>
    <property type="match status" value="1"/>
</dbReference>
<dbReference type="InterPro" id="IPR001405">
    <property type="entry name" value="UPF0758"/>
</dbReference>